<organism evidence="2 3">
    <name type="scientific">Methanothermococcus okinawensis (strain DSM 14208 / JCM 11175 / IH1)</name>
    <dbReference type="NCBI Taxonomy" id="647113"/>
    <lineage>
        <taxon>Archaea</taxon>
        <taxon>Methanobacteriati</taxon>
        <taxon>Methanobacteriota</taxon>
        <taxon>Methanomada group</taxon>
        <taxon>Methanococci</taxon>
        <taxon>Methanococcales</taxon>
        <taxon>Methanococcaceae</taxon>
        <taxon>Methanothermococcus</taxon>
    </lineage>
</organism>
<protein>
    <submittedName>
        <fullName evidence="2">Uncharacterized protein</fullName>
    </submittedName>
</protein>
<dbReference type="Proteomes" id="UP000009296">
    <property type="component" value="Chromosome"/>
</dbReference>
<dbReference type="KEGG" id="mok:Metok_1551"/>
<evidence type="ECO:0000313" key="2">
    <source>
        <dbReference type="EMBL" id="AEH07514.1"/>
    </source>
</evidence>
<proteinExistence type="predicted"/>
<feature type="transmembrane region" description="Helical" evidence="1">
    <location>
        <begin position="98"/>
        <end position="119"/>
    </location>
</feature>
<dbReference type="GeneID" id="10773709"/>
<gene>
    <name evidence="2" type="ordered locus">Metok_1551</name>
</gene>
<dbReference type="AlphaFoldDB" id="F8ALV7"/>
<evidence type="ECO:0000256" key="1">
    <source>
        <dbReference type="SAM" id="Phobius"/>
    </source>
</evidence>
<dbReference type="HOGENOM" id="CLU_1763894_0_0_2"/>
<sequence length="147" mass="17274">MVNILVNFIKNILERCGIKIFSWLLIGCLLLYGAYPEIILNIYNSTFKYIVMLVYGYSITALSFGMVLFNNTDDYIRTHKCNSFQTTEMVSKNIVDMVFNDFIFALLYFVLSIGSWYILTNIIKLLIFCYLTMCLFIILDIWWLLLC</sequence>
<evidence type="ECO:0000313" key="3">
    <source>
        <dbReference type="Proteomes" id="UP000009296"/>
    </source>
</evidence>
<dbReference type="STRING" id="647113.Metok_1551"/>
<dbReference type="RefSeq" id="WP_013867688.1">
    <property type="nucleotide sequence ID" value="NC_015636.1"/>
</dbReference>
<feature type="transmembrane region" description="Helical" evidence="1">
    <location>
        <begin position="20"/>
        <end position="43"/>
    </location>
</feature>
<feature type="transmembrane region" description="Helical" evidence="1">
    <location>
        <begin position="125"/>
        <end position="146"/>
    </location>
</feature>
<keyword evidence="1" id="KW-0812">Transmembrane</keyword>
<keyword evidence="1" id="KW-0472">Membrane</keyword>
<feature type="transmembrane region" description="Helical" evidence="1">
    <location>
        <begin position="49"/>
        <end position="69"/>
    </location>
</feature>
<accession>F8ALV7</accession>
<dbReference type="EMBL" id="CP002792">
    <property type="protein sequence ID" value="AEH07514.1"/>
    <property type="molecule type" value="Genomic_DNA"/>
</dbReference>
<name>F8ALV7_METOI</name>
<reference evidence="2" key="1">
    <citation type="submission" date="2011-05" db="EMBL/GenBank/DDBJ databases">
        <title>Complete sequence of chromosome of Methanothermococcus okinawensis IH1.</title>
        <authorList>
            <consortium name="US DOE Joint Genome Institute"/>
            <person name="Lucas S."/>
            <person name="Han J."/>
            <person name="Lapidus A."/>
            <person name="Cheng J.-F."/>
            <person name="Goodwin L."/>
            <person name="Pitluck S."/>
            <person name="Peters L."/>
            <person name="Mikhailova N."/>
            <person name="Held B."/>
            <person name="Han C."/>
            <person name="Tapia R."/>
            <person name="Land M."/>
            <person name="Hauser L."/>
            <person name="Kyrpides N."/>
            <person name="Ivanova N."/>
            <person name="Pagani I."/>
            <person name="Sieprawska-Lupa M."/>
            <person name="Takai K."/>
            <person name="Miyazaki J."/>
            <person name="Whitman W."/>
            <person name="Woyke T."/>
        </authorList>
    </citation>
    <scope>NUCLEOTIDE SEQUENCE</scope>
    <source>
        <strain evidence="2">IH1</strain>
    </source>
</reference>
<keyword evidence="3" id="KW-1185">Reference proteome</keyword>
<keyword evidence="1" id="KW-1133">Transmembrane helix</keyword>